<keyword evidence="5" id="KW-1185">Reference proteome</keyword>
<dbReference type="OrthoDB" id="3801532at2759"/>
<feature type="region of interest" description="Disordered" evidence="1">
    <location>
        <begin position="59"/>
        <end position="83"/>
    </location>
</feature>
<gene>
    <name evidence="4" type="ORF">CC86DRAFT_409961</name>
</gene>
<keyword evidence="2" id="KW-1133">Transmembrane helix</keyword>
<protein>
    <recommendedName>
        <fullName evidence="3">DUF7730 domain-containing protein</fullName>
    </recommendedName>
</protein>
<dbReference type="Proteomes" id="UP000799424">
    <property type="component" value="Unassembled WGS sequence"/>
</dbReference>
<keyword evidence="2" id="KW-0472">Membrane</keyword>
<accession>A0A6A6ZN88</accession>
<evidence type="ECO:0000313" key="4">
    <source>
        <dbReference type="EMBL" id="KAF2822346.1"/>
    </source>
</evidence>
<feature type="domain" description="DUF7730" evidence="3">
    <location>
        <begin position="98"/>
        <end position="307"/>
    </location>
</feature>
<dbReference type="AlphaFoldDB" id="A0A6A6ZN88"/>
<organism evidence="4 5">
    <name type="scientific">Ophiobolus disseminans</name>
    <dbReference type="NCBI Taxonomy" id="1469910"/>
    <lineage>
        <taxon>Eukaryota</taxon>
        <taxon>Fungi</taxon>
        <taxon>Dikarya</taxon>
        <taxon>Ascomycota</taxon>
        <taxon>Pezizomycotina</taxon>
        <taxon>Dothideomycetes</taxon>
        <taxon>Pleosporomycetidae</taxon>
        <taxon>Pleosporales</taxon>
        <taxon>Pleosporineae</taxon>
        <taxon>Phaeosphaeriaceae</taxon>
        <taxon>Ophiobolus</taxon>
    </lineage>
</organism>
<feature type="compositionally biased region" description="Basic and acidic residues" evidence="1">
    <location>
        <begin position="59"/>
        <end position="74"/>
    </location>
</feature>
<dbReference type="InterPro" id="IPR056632">
    <property type="entry name" value="DUF7730"/>
</dbReference>
<evidence type="ECO:0000313" key="5">
    <source>
        <dbReference type="Proteomes" id="UP000799424"/>
    </source>
</evidence>
<dbReference type="PANTHER" id="PTHR38790">
    <property type="entry name" value="2EXR DOMAIN-CONTAINING PROTEIN-RELATED"/>
    <property type="match status" value="1"/>
</dbReference>
<reference evidence="4" key="1">
    <citation type="journal article" date="2020" name="Stud. Mycol.">
        <title>101 Dothideomycetes genomes: a test case for predicting lifestyles and emergence of pathogens.</title>
        <authorList>
            <person name="Haridas S."/>
            <person name="Albert R."/>
            <person name="Binder M."/>
            <person name="Bloem J."/>
            <person name="Labutti K."/>
            <person name="Salamov A."/>
            <person name="Andreopoulos B."/>
            <person name="Baker S."/>
            <person name="Barry K."/>
            <person name="Bills G."/>
            <person name="Bluhm B."/>
            <person name="Cannon C."/>
            <person name="Castanera R."/>
            <person name="Culley D."/>
            <person name="Daum C."/>
            <person name="Ezra D."/>
            <person name="Gonzalez J."/>
            <person name="Henrissat B."/>
            <person name="Kuo A."/>
            <person name="Liang C."/>
            <person name="Lipzen A."/>
            <person name="Lutzoni F."/>
            <person name="Magnuson J."/>
            <person name="Mondo S."/>
            <person name="Nolan M."/>
            <person name="Ohm R."/>
            <person name="Pangilinan J."/>
            <person name="Park H.-J."/>
            <person name="Ramirez L."/>
            <person name="Alfaro M."/>
            <person name="Sun H."/>
            <person name="Tritt A."/>
            <person name="Yoshinaga Y."/>
            <person name="Zwiers L.-H."/>
            <person name="Turgeon B."/>
            <person name="Goodwin S."/>
            <person name="Spatafora J."/>
            <person name="Crous P."/>
            <person name="Grigoriev I."/>
        </authorList>
    </citation>
    <scope>NUCLEOTIDE SEQUENCE</scope>
    <source>
        <strain evidence="4">CBS 113818</strain>
    </source>
</reference>
<evidence type="ECO:0000259" key="3">
    <source>
        <dbReference type="Pfam" id="PF24864"/>
    </source>
</evidence>
<evidence type="ECO:0000256" key="2">
    <source>
        <dbReference type="SAM" id="Phobius"/>
    </source>
</evidence>
<feature type="transmembrane region" description="Helical" evidence="2">
    <location>
        <begin position="28"/>
        <end position="50"/>
    </location>
</feature>
<sequence>MTSVEVGDPGLDAAIRKARERRRRRRKVLYVTMTPIIPILLLLSAPWILFEMHRSTDAYKEKKRRKEEAKDAKPPKLKQRKRALSISQDLPQSTIVKHQLQSRLCTLPAELRLQIYGEIFGKREGIHVEFHQGVIHADRCRVPHDEAMAAQLHAQCRCRSQNQGRQPIPFRGKNVSNMGVLGLLQSCRQMYTEFITLLYSQPTFLFHDYHSLIAFFSAILPERFNSIQSIILWQDPELTPLEQPKVALFSGVQSYRILHVHKCKMRNPILPTLPPLNRAYKDNDVWFQVRNILRQMPALKEMRVQISISLLGIEARALRYGEDPPRVGQLRTLVHNLWEDPTTKEWEDFEFSTNVYATTDYWHIIKGLRKKG</sequence>
<name>A0A6A6ZN88_9PLEO</name>
<dbReference type="EMBL" id="MU006234">
    <property type="protein sequence ID" value="KAF2822346.1"/>
    <property type="molecule type" value="Genomic_DNA"/>
</dbReference>
<evidence type="ECO:0000256" key="1">
    <source>
        <dbReference type="SAM" id="MobiDB-lite"/>
    </source>
</evidence>
<keyword evidence="2" id="KW-0812">Transmembrane</keyword>
<proteinExistence type="predicted"/>
<dbReference type="Pfam" id="PF24864">
    <property type="entry name" value="DUF7730"/>
    <property type="match status" value="1"/>
</dbReference>